<keyword evidence="2" id="KW-1185">Reference proteome</keyword>
<evidence type="ECO:0000313" key="1">
    <source>
        <dbReference type="EMBL" id="SMC00726.1"/>
    </source>
</evidence>
<dbReference type="RefSeq" id="WP_084448203.1">
    <property type="nucleotide sequence ID" value="NZ_FWWW01000123.1"/>
</dbReference>
<organism evidence="1 2">
    <name type="scientific">Hymenobacter roseosalivarius DSM 11622</name>
    <dbReference type="NCBI Taxonomy" id="645990"/>
    <lineage>
        <taxon>Bacteria</taxon>
        <taxon>Pseudomonadati</taxon>
        <taxon>Bacteroidota</taxon>
        <taxon>Cytophagia</taxon>
        <taxon>Cytophagales</taxon>
        <taxon>Hymenobacteraceae</taxon>
        <taxon>Hymenobacter</taxon>
    </lineage>
</organism>
<protein>
    <submittedName>
        <fullName evidence="1">Uncharacterized protein</fullName>
    </submittedName>
</protein>
<accession>A0A1W1W551</accession>
<dbReference type="AlphaFoldDB" id="A0A1W1W551"/>
<reference evidence="1 2" key="1">
    <citation type="submission" date="2017-04" db="EMBL/GenBank/DDBJ databases">
        <authorList>
            <person name="Afonso C.L."/>
            <person name="Miller P.J."/>
            <person name="Scott M.A."/>
            <person name="Spackman E."/>
            <person name="Goraichik I."/>
            <person name="Dimitrov K.M."/>
            <person name="Suarez D.L."/>
            <person name="Swayne D.E."/>
        </authorList>
    </citation>
    <scope>NUCLEOTIDE SEQUENCE [LARGE SCALE GENOMIC DNA]</scope>
    <source>
        <strain evidence="1 2">DSM 11622</strain>
    </source>
</reference>
<evidence type="ECO:0000313" key="2">
    <source>
        <dbReference type="Proteomes" id="UP000192266"/>
    </source>
</evidence>
<name>A0A1W1W551_9BACT</name>
<gene>
    <name evidence="1" type="ORF">SAMN00120144_4313</name>
</gene>
<dbReference type="OrthoDB" id="9833337at2"/>
<sequence length="117" mass="13275">MPTTCQYCATVYTPRRKGGRFCSTNCRVSAWDKAQKSEEGQWLYQGEEYYLARKIDFLGEEAGRLLPQLGDTITPDQVKQIRTLLDRMQYERGNSVVQRIVKANSVPPGGTKRKAVA</sequence>
<dbReference type="Proteomes" id="UP000192266">
    <property type="component" value="Unassembled WGS sequence"/>
</dbReference>
<dbReference type="EMBL" id="FWWW01000123">
    <property type="protein sequence ID" value="SMC00726.1"/>
    <property type="molecule type" value="Genomic_DNA"/>
</dbReference>
<proteinExistence type="predicted"/>